<comment type="caution">
    <text evidence="1">The sequence shown here is derived from an EMBL/GenBank/DDBJ whole genome shotgun (WGS) entry which is preliminary data.</text>
</comment>
<accession>A0AA87ZWE5</accession>
<keyword evidence="2" id="KW-1185">Reference proteome</keyword>
<organism evidence="1 2">
    <name type="scientific">Ficus carica</name>
    <name type="common">Common fig</name>
    <dbReference type="NCBI Taxonomy" id="3494"/>
    <lineage>
        <taxon>Eukaryota</taxon>
        <taxon>Viridiplantae</taxon>
        <taxon>Streptophyta</taxon>
        <taxon>Embryophyta</taxon>
        <taxon>Tracheophyta</taxon>
        <taxon>Spermatophyta</taxon>
        <taxon>Magnoliopsida</taxon>
        <taxon>eudicotyledons</taxon>
        <taxon>Gunneridae</taxon>
        <taxon>Pentapetalae</taxon>
        <taxon>rosids</taxon>
        <taxon>fabids</taxon>
        <taxon>Rosales</taxon>
        <taxon>Moraceae</taxon>
        <taxon>Ficeae</taxon>
        <taxon>Ficus</taxon>
    </lineage>
</organism>
<dbReference type="InterPro" id="IPR052929">
    <property type="entry name" value="RNase_H-like_EbsB-rel"/>
</dbReference>
<dbReference type="AlphaFoldDB" id="A0AA87ZWE5"/>
<sequence>MIFVLLVFKSIQRSYLLRLGGECQILVLFFTLLRSPAADSARPPTSFVWSTPTPVSAADSARPPGSFVWSALASGSPTANSARPPGSFVCLLGSPTTNGTRPPRSFVWYAASDSARHPGSFVWSAPVLGCVKLNFDASFSTSETALAVVARNDVGSVIATRSTPIFEGDVLGVIDSLSKSKYPNWEVDFITHRVEAPMQDFLSYDFCWVRRTCNVASHTLD</sequence>
<evidence type="ECO:0000313" key="2">
    <source>
        <dbReference type="Proteomes" id="UP001187192"/>
    </source>
</evidence>
<dbReference type="PANTHER" id="PTHR47074">
    <property type="entry name" value="BNAC02G40300D PROTEIN"/>
    <property type="match status" value="1"/>
</dbReference>
<evidence type="ECO:0000313" key="1">
    <source>
        <dbReference type="EMBL" id="GMN40170.1"/>
    </source>
</evidence>
<dbReference type="Proteomes" id="UP001187192">
    <property type="component" value="Unassembled WGS sequence"/>
</dbReference>
<proteinExistence type="predicted"/>
<name>A0AA87ZWE5_FICCA</name>
<reference evidence="1" key="1">
    <citation type="submission" date="2023-07" db="EMBL/GenBank/DDBJ databases">
        <title>draft genome sequence of fig (Ficus carica).</title>
        <authorList>
            <person name="Takahashi T."/>
            <person name="Nishimura K."/>
        </authorList>
    </citation>
    <scope>NUCLEOTIDE SEQUENCE</scope>
</reference>
<gene>
    <name evidence="1" type="ORF">TIFTF001_009395</name>
</gene>
<dbReference type="EMBL" id="BTGU01000010">
    <property type="protein sequence ID" value="GMN40170.1"/>
    <property type="molecule type" value="Genomic_DNA"/>
</dbReference>
<protein>
    <submittedName>
        <fullName evidence="1">Uncharacterized protein</fullName>
    </submittedName>
</protein>
<dbReference type="PANTHER" id="PTHR47074:SF11">
    <property type="entry name" value="REVERSE TRANSCRIPTASE-LIKE PROTEIN"/>
    <property type="match status" value="1"/>
</dbReference>